<dbReference type="EMBL" id="GDHC01001819">
    <property type="protein sequence ID" value="JAQ16810.1"/>
    <property type="molecule type" value="Transcribed_RNA"/>
</dbReference>
<feature type="non-terminal residue" evidence="1">
    <location>
        <position position="1"/>
    </location>
</feature>
<proteinExistence type="predicted"/>
<accession>A0A146ME25</accession>
<evidence type="ECO:0000313" key="1">
    <source>
        <dbReference type="EMBL" id="JAQ16810.1"/>
    </source>
</evidence>
<protein>
    <submittedName>
        <fullName evidence="1">Uncharacterized protein</fullName>
    </submittedName>
</protein>
<sequence>SKVKKLRRLRTYKMQRTTLPSVMFKLASMHYGWTGGGLKTHTADTTDVCGVQSDGLVSRILHADCAMPAPPSIPMHDILRLKLHPMPHSMGNSTTTSAIAFMDADGTTL</sequence>
<organism evidence="1">
    <name type="scientific">Lygus hesperus</name>
    <name type="common">Western plant bug</name>
    <dbReference type="NCBI Taxonomy" id="30085"/>
    <lineage>
        <taxon>Eukaryota</taxon>
        <taxon>Metazoa</taxon>
        <taxon>Ecdysozoa</taxon>
        <taxon>Arthropoda</taxon>
        <taxon>Hexapoda</taxon>
        <taxon>Insecta</taxon>
        <taxon>Pterygota</taxon>
        <taxon>Neoptera</taxon>
        <taxon>Paraneoptera</taxon>
        <taxon>Hemiptera</taxon>
        <taxon>Heteroptera</taxon>
        <taxon>Panheteroptera</taxon>
        <taxon>Cimicomorpha</taxon>
        <taxon>Miridae</taxon>
        <taxon>Mirini</taxon>
        <taxon>Lygus</taxon>
    </lineage>
</organism>
<gene>
    <name evidence="1" type="ORF">g.4637</name>
</gene>
<name>A0A146ME25_LYGHE</name>
<dbReference type="AlphaFoldDB" id="A0A146ME25"/>
<reference evidence="1" key="1">
    <citation type="journal article" date="2016" name="Gigascience">
        <title>De novo construction of an expanded transcriptome assembly for the western tarnished plant bug, Lygus hesperus.</title>
        <authorList>
            <person name="Tassone E.E."/>
            <person name="Geib S.M."/>
            <person name="Hall B."/>
            <person name="Fabrick J.A."/>
            <person name="Brent C.S."/>
            <person name="Hull J.J."/>
        </authorList>
    </citation>
    <scope>NUCLEOTIDE SEQUENCE</scope>
</reference>